<dbReference type="InterPro" id="IPR002641">
    <property type="entry name" value="PNPLA_dom"/>
</dbReference>
<keyword evidence="3" id="KW-0378">Hydrolase</keyword>
<dbReference type="OrthoDB" id="9807112at2"/>
<feature type="active site" description="Nucleophile" evidence="3">
    <location>
        <position position="44"/>
    </location>
</feature>
<dbReference type="SUPFAM" id="SSF52151">
    <property type="entry name" value="FabD/lysophospholipase-like"/>
    <property type="match status" value="1"/>
</dbReference>
<dbReference type="Pfam" id="PF01734">
    <property type="entry name" value="Patatin"/>
    <property type="match status" value="1"/>
</dbReference>
<dbReference type="EMBL" id="CP003470">
    <property type="protein sequence ID" value="AGG89239.1"/>
    <property type="molecule type" value="Genomic_DNA"/>
</dbReference>
<feature type="short sequence motif" description="GXSXG" evidence="3">
    <location>
        <begin position="42"/>
        <end position="46"/>
    </location>
</feature>
<evidence type="ECO:0000256" key="2">
    <source>
        <dbReference type="ARBA" id="ARBA00023098"/>
    </source>
</evidence>
<keyword evidence="2 3" id="KW-0443">Lipid metabolism</keyword>
<evidence type="ECO:0000256" key="1">
    <source>
        <dbReference type="ARBA" id="ARBA00010240"/>
    </source>
</evidence>
<comment type="caution">
    <text evidence="3">Lacks conserved residue(s) required for the propagation of feature annotation.</text>
</comment>
<dbReference type="KEGG" id="rhd:R2APBS1_2121"/>
<keyword evidence="7" id="KW-1185">Reference proteome</keyword>
<dbReference type="CDD" id="cd07199">
    <property type="entry name" value="Pat17_PNPLA8_PNPLA9_like"/>
    <property type="match status" value="1"/>
</dbReference>
<gene>
    <name evidence="5" type="ORF">R2APBS1_2051</name>
    <name evidence="6" type="ORF">R2APBS1_2121</name>
</gene>
<evidence type="ECO:0000259" key="4">
    <source>
        <dbReference type="PROSITE" id="PS51635"/>
    </source>
</evidence>
<proteinExistence type="inferred from homology"/>
<dbReference type="KEGG" id="rhd:R2APBS1_2051"/>
<evidence type="ECO:0000313" key="5">
    <source>
        <dbReference type="EMBL" id="AGG89174.1"/>
    </source>
</evidence>
<dbReference type="PANTHER" id="PTHR32176:SF92">
    <property type="entry name" value="XYLOSE ISOMERASE"/>
    <property type="match status" value="1"/>
</dbReference>
<dbReference type="HOGENOM" id="CLU_000288_144_9_6"/>
<dbReference type="GO" id="GO:0004620">
    <property type="term" value="F:phospholipase activity"/>
    <property type="evidence" value="ECO:0007669"/>
    <property type="project" value="TreeGrafter"/>
</dbReference>
<feature type="domain" description="PNPLA" evidence="4">
    <location>
        <begin position="6"/>
        <end position="195"/>
    </location>
</feature>
<dbReference type="AlphaFoldDB" id="M4NEH9"/>
<dbReference type="InterPro" id="IPR016035">
    <property type="entry name" value="Acyl_Trfase/lysoPLipase"/>
</dbReference>
<dbReference type="PROSITE" id="PS51635">
    <property type="entry name" value="PNPLA"/>
    <property type="match status" value="1"/>
</dbReference>
<dbReference type="GO" id="GO:0047372">
    <property type="term" value="F:monoacylglycerol lipase activity"/>
    <property type="evidence" value="ECO:0007669"/>
    <property type="project" value="TreeGrafter"/>
</dbReference>
<comment type="similarity">
    <text evidence="1">Belongs to the patatin family.</text>
</comment>
<dbReference type="EMBL" id="CP003470">
    <property type="protein sequence ID" value="AGG89174.1"/>
    <property type="molecule type" value="Genomic_DNA"/>
</dbReference>
<dbReference type="RefSeq" id="WP_015447899.1">
    <property type="nucleotide sequence ID" value="NC_020541.1"/>
</dbReference>
<dbReference type="PANTHER" id="PTHR32176">
    <property type="entry name" value="XYLOSE ISOMERASE"/>
    <property type="match status" value="1"/>
</dbReference>
<organism evidence="5 7">
    <name type="scientific">Rhodanobacter denitrificans</name>
    <dbReference type="NCBI Taxonomy" id="666685"/>
    <lineage>
        <taxon>Bacteria</taxon>
        <taxon>Pseudomonadati</taxon>
        <taxon>Pseudomonadota</taxon>
        <taxon>Gammaproteobacteria</taxon>
        <taxon>Lysobacterales</taxon>
        <taxon>Rhodanobacteraceae</taxon>
        <taxon>Rhodanobacter</taxon>
    </lineage>
</organism>
<sequence length="343" mass="37676">MPFTILALSGGGYLGLHEAVLLRELERALHKPIGEAFDLICGSSIGAVAAMAVAAGTPARDIEAGFLEHGARIFPGSRWRAIRPLAYVASIRYMFRSRYRGETIAETVNAIIGEKFTLGMARTRLVIPVINASTGRLEVIKTSHSARNWYYADMLMSEVAMAATAAPTYFPLADLRGQLYVDAGIFANSPGMFGLHEATHYCHVPASDIYVLSLGTNVANPRRLAREKRSLGALGWIKNGRLYATMASAQRELTDNILRHILDDRYLRIEGTPDTAGDSLLQFDNASLAASKRLTELAERAWKDAYVRPSIRGLIQMLREHEVDSAWRHPILGAAEPETDLPA</sequence>
<name>M4NEH9_9GAMM</name>
<feature type="active site" description="Proton acceptor" evidence="3">
    <location>
        <position position="182"/>
    </location>
</feature>
<evidence type="ECO:0000313" key="6">
    <source>
        <dbReference type="EMBL" id="AGG89239.1"/>
    </source>
</evidence>
<dbReference type="eggNOG" id="COG3621">
    <property type="taxonomic scope" value="Bacteria"/>
</dbReference>
<dbReference type="NCBIfam" id="NF041079">
    <property type="entry name" value="CBASS_lipase"/>
    <property type="match status" value="1"/>
</dbReference>
<protein>
    <submittedName>
        <fullName evidence="5">Patatin</fullName>
    </submittedName>
</protein>
<feature type="short sequence motif" description="GXGXXG" evidence="3">
    <location>
        <begin position="10"/>
        <end position="15"/>
    </location>
</feature>
<keyword evidence="3" id="KW-0442">Lipid degradation</keyword>
<reference evidence="5 7" key="1">
    <citation type="submission" date="2012-04" db="EMBL/GenBank/DDBJ databases">
        <title>Complete genome of Rhodanobacter sp. 2APBS1.</title>
        <authorList>
            <consortium name="US DOE Joint Genome Institute"/>
            <person name="Huntemann M."/>
            <person name="Wei C.-L."/>
            <person name="Han J."/>
            <person name="Detter J.C."/>
            <person name="Han C."/>
            <person name="Tapia R."/>
            <person name="Munk A.C.C."/>
            <person name="Chen A."/>
            <person name="Krypides N."/>
            <person name="Mavromatis K."/>
            <person name="Markowitz V."/>
            <person name="Szeto E."/>
            <person name="Ivanova N."/>
            <person name="Mikhailova N."/>
            <person name="Ovchinnikova G."/>
            <person name="Pagani I."/>
            <person name="Pati A."/>
            <person name="Goodwin L."/>
            <person name="Peters L."/>
            <person name="Pitluck S."/>
            <person name="Woyke T."/>
            <person name="Prakash O."/>
            <person name="Elkins J."/>
            <person name="Brown S."/>
            <person name="Palumbo A."/>
            <person name="Hemme C."/>
            <person name="Zhou J."/>
            <person name="Watson D."/>
            <person name="Jardine P."/>
            <person name="Kostka J."/>
            <person name="Green S."/>
        </authorList>
    </citation>
    <scope>NUCLEOTIDE SEQUENCE [LARGE SCALE GENOMIC DNA]</scope>
    <source>
        <strain evidence="5 7">2APBS1</strain>
    </source>
</reference>
<dbReference type="Gene3D" id="3.40.1090.10">
    <property type="entry name" value="Cytosolic phospholipase A2 catalytic domain"/>
    <property type="match status" value="1"/>
</dbReference>
<evidence type="ECO:0000313" key="7">
    <source>
        <dbReference type="Proteomes" id="UP000011859"/>
    </source>
</evidence>
<accession>M4NEH9</accession>
<dbReference type="STRING" id="666685.R2APBS1_2051"/>
<dbReference type="Proteomes" id="UP000011859">
    <property type="component" value="Chromosome"/>
</dbReference>
<evidence type="ECO:0000256" key="3">
    <source>
        <dbReference type="PROSITE-ProRule" id="PRU01161"/>
    </source>
</evidence>
<dbReference type="GO" id="GO:0016042">
    <property type="term" value="P:lipid catabolic process"/>
    <property type="evidence" value="ECO:0007669"/>
    <property type="project" value="UniProtKB-UniRule"/>
</dbReference>